<dbReference type="PANTHER" id="PTHR35369">
    <property type="entry name" value="BLR3025 PROTEIN-RELATED"/>
    <property type="match status" value="1"/>
</dbReference>
<accession>A0AAU8FG51</accession>
<dbReference type="EMBL" id="CP159289">
    <property type="protein sequence ID" value="XCH23346.1"/>
    <property type="molecule type" value="Genomic_DNA"/>
</dbReference>
<dbReference type="AlphaFoldDB" id="A0AAU8FG51"/>
<reference evidence="2" key="1">
    <citation type="submission" date="2024-06" db="EMBL/GenBank/DDBJ databases">
        <title>Sequencing and assembly of the genome of Dyadobacter sp. strain 676, a symbiont of Cyamopsis tetragonoloba.</title>
        <authorList>
            <person name="Guro P."/>
            <person name="Sazanova A."/>
            <person name="Kuznetsova I."/>
            <person name="Belimov A."/>
            <person name="Safronova V."/>
        </authorList>
    </citation>
    <scope>NUCLEOTIDE SEQUENCE</scope>
    <source>
        <strain evidence="2">676</strain>
    </source>
</reference>
<name>A0AAU8FG51_9BACT</name>
<gene>
    <name evidence="2" type="ORF">ABV298_23925</name>
</gene>
<evidence type="ECO:0000313" key="2">
    <source>
        <dbReference type="EMBL" id="XCH23346.1"/>
    </source>
</evidence>
<dbReference type="RefSeq" id="WP_353718672.1">
    <property type="nucleotide sequence ID" value="NZ_CP159289.1"/>
</dbReference>
<keyword evidence="1" id="KW-0227">DNA damage</keyword>
<dbReference type="InterPro" id="IPR050356">
    <property type="entry name" value="SulA_CellDiv_inhibitor"/>
</dbReference>
<evidence type="ECO:0000256" key="1">
    <source>
        <dbReference type="ARBA" id="ARBA00022763"/>
    </source>
</evidence>
<dbReference type="PANTHER" id="PTHR35369:SF2">
    <property type="entry name" value="BLR3025 PROTEIN"/>
    <property type="match status" value="1"/>
</dbReference>
<organism evidence="2">
    <name type="scientific">Dyadobacter sp. 676</name>
    <dbReference type="NCBI Taxonomy" id="3088362"/>
    <lineage>
        <taxon>Bacteria</taxon>
        <taxon>Pseudomonadati</taxon>
        <taxon>Bacteroidota</taxon>
        <taxon>Cytophagia</taxon>
        <taxon>Cytophagales</taxon>
        <taxon>Spirosomataceae</taxon>
        <taxon>Dyadobacter</taxon>
    </lineage>
</organism>
<sequence length="111" mass="13288">MEASSLEDHPQTYWRTDQPRPVELLANPERIEVSAPVPDYPPMVFRYKGTVHKVKRADGPDRIEQEWWLSDGLHRDYYLVEDENGNRYWIFRLGHYGDDHNPDWFLHGFFA</sequence>
<evidence type="ECO:0008006" key="3">
    <source>
        <dbReference type="Google" id="ProtNLM"/>
    </source>
</evidence>
<protein>
    <recommendedName>
        <fullName evidence="3">DNA polymerase Y family protein</fullName>
    </recommendedName>
</protein>
<dbReference type="GO" id="GO:0006281">
    <property type="term" value="P:DNA repair"/>
    <property type="evidence" value="ECO:0007669"/>
    <property type="project" value="TreeGrafter"/>
</dbReference>
<proteinExistence type="predicted"/>